<comment type="caution">
    <text evidence="2">The sequence shown here is derived from an EMBL/GenBank/DDBJ whole genome shotgun (WGS) entry which is preliminary data.</text>
</comment>
<dbReference type="OrthoDB" id="10412013at2759"/>
<dbReference type="AlphaFoldDB" id="A0A9W8ASS5"/>
<organism evidence="2 3">
    <name type="scientific">Dispira parvispora</name>
    <dbReference type="NCBI Taxonomy" id="1520584"/>
    <lineage>
        <taxon>Eukaryota</taxon>
        <taxon>Fungi</taxon>
        <taxon>Fungi incertae sedis</taxon>
        <taxon>Zoopagomycota</taxon>
        <taxon>Kickxellomycotina</taxon>
        <taxon>Dimargaritomycetes</taxon>
        <taxon>Dimargaritales</taxon>
        <taxon>Dimargaritaceae</taxon>
        <taxon>Dispira</taxon>
    </lineage>
</organism>
<protein>
    <submittedName>
        <fullName evidence="2">Uncharacterized protein</fullName>
    </submittedName>
</protein>
<evidence type="ECO:0000313" key="2">
    <source>
        <dbReference type="EMBL" id="KAJ1967561.1"/>
    </source>
</evidence>
<proteinExistence type="predicted"/>
<reference evidence="2" key="1">
    <citation type="submission" date="2022-07" db="EMBL/GenBank/DDBJ databases">
        <title>Phylogenomic reconstructions and comparative analyses of Kickxellomycotina fungi.</title>
        <authorList>
            <person name="Reynolds N.K."/>
            <person name="Stajich J.E."/>
            <person name="Barry K."/>
            <person name="Grigoriev I.V."/>
            <person name="Crous P."/>
            <person name="Smith M.E."/>
        </authorList>
    </citation>
    <scope>NUCLEOTIDE SEQUENCE</scope>
    <source>
        <strain evidence="2">RSA 1196</strain>
    </source>
</reference>
<dbReference type="Proteomes" id="UP001150925">
    <property type="component" value="Unassembled WGS sequence"/>
</dbReference>
<gene>
    <name evidence="2" type="ORF">IWQ62_001781</name>
</gene>
<evidence type="ECO:0000256" key="1">
    <source>
        <dbReference type="SAM" id="SignalP"/>
    </source>
</evidence>
<sequence>MLISTLVLAALTAFCALTPVDSVPSLPVNLVRRGDQGGDSKDWHYYIIVKDKKELEHLPQDVVLHAFCSITGRSSCMKYRKKAYTQFWDVMKNGKASDDEKKGIDFLVENGDELYVRLLFADGTVFCKKNDGSYTEPFKEFIVSNERKNAEIGWVKALSDNKDYFLTILKKYYNRYMAFQEVKGLDKVESSVAKQGCTTYYDVSMRDGLDAMIKWAIVTGSNESIEPVIKTLVPDGKFTNFMWGSLYDTILVGNFDIMMIARAWVDCSKVEKDYQVMCNEIIKASQDGNVEGIPLNSDVLDKRHMSTWARDDKDNVIEDIKNYNRHDITLSLLLEG</sequence>
<feature type="signal peptide" evidence="1">
    <location>
        <begin position="1"/>
        <end position="22"/>
    </location>
</feature>
<dbReference type="EMBL" id="JANBPY010000317">
    <property type="protein sequence ID" value="KAJ1967561.1"/>
    <property type="molecule type" value="Genomic_DNA"/>
</dbReference>
<accession>A0A9W8ASS5</accession>
<name>A0A9W8ASS5_9FUNG</name>
<keyword evidence="3" id="KW-1185">Reference proteome</keyword>
<feature type="chain" id="PRO_5040824645" evidence="1">
    <location>
        <begin position="23"/>
        <end position="336"/>
    </location>
</feature>
<keyword evidence="1" id="KW-0732">Signal</keyword>
<evidence type="ECO:0000313" key="3">
    <source>
        <dbReference type="Proteomes" id="UP001150925"/>
    </source>
</evidence>